<organism evidence="11 12">
    <name type="scientific">Fusibacter bizertensis</name>
    <dbReference type="NCBI Taxonomy" id="1488331"/>
    <lineage>
        <taxon>Bacteria</taxon>
        <taxon>Bacillati</taxon>
        <taxon>Bacillota</taxon>
        <taxon>Clostridia</taxon>
        <taxon>Eubacteriales</taxon>
        <taxon>Eubacteriales Family XII. Incertae Sedis</taxon>
        <taxon>Fusibacter</taxon>
    </lineage>
</organism>
<name>A0ABT6NDW2_9FIRM</name>
<evidence type="ECO:0000256" key="6">
    <source>
        <dbReference type="ARBA" id="ARBA00022723"/>
    </source>
</evidence>
<dbReference type="Pfam" id="PF02367">
    <property type="entry name" value="TsaE"/>
    <property type="match status" value="1"/>
</dbReference>
<protein>
    <recommendedName>
        <fullName evidence="3">tRNA threonylcarbamoyladenosine biosynthesis protein TsaE</fullName>
    </recommendedName>
    <alternativeName>
        <fullName evidence="10">t(6)A37 threonylcarbamoyladenosine biosynthesis protein TsaE</fullName>
    </alternativeName>
</protein>
<dbReference type="InterPro" id="IPR003442">
    <property type="entry name" value="T6A_TsaE"/>
</dbReference>
<sequence length="157" mass="18072">MRIKLKQLEDTEKFAKQLIRYLKRGQVICMVGDLGAGKTTMTQFLCSLLGVDDYITSPTFNLMNSYTGKLAGDDIEIHHFDVYRIFDPDEMIEVGFDEYLFGNGISIVEWANQVEEMLPKDSIWLRISFDAMGERILEYSGGPLTDVIMDEFEYLNE</sequence>
<keyword evidence="4" id="KW-0963">Cytoplasm</keyword>
<keyword evidence="5" id="KW-0819">tRNA processing</keyword>
<gene>
    <name evidence="11" type="primary">tsaE</name>
    <name evidence="11" type="ORF">QE109_10695</name>
</gene>
<dbReference type="EMBL" id="JARYZI010000006">
    <property type="protein sequence ID" value="MDH8678618.1"/>
    <property type="molecule type" value="Genomic_DNA"/>
</dbReference>
<evidence type="ECO:0000256" key="7">
    <source>
        <dbReference type="ARBA" id="ARBA00022741"/>
    </source>
</evidence>
<evidence type="ECO:0000256" key="2">
    <source>
        <dbReference type="ARBA" id="ARBA00007599"/>
    </source>
</evidence>
<evidence type="ECO:0000313" key="11">
    <source>
        <dbReference type="EMBL" id="MDH8678618.1"/>
    </source>
</evidence>
<dbReference type="InterPro" id="IPR027417">
    <property type="entry name" value="P-loop_NTPase"/>
</dbReference>
<evidence type="ECO:0000313" key="12">
    <source>
        <dbReference type="Proteomes" id="UP001158045"/>
    </source>
</evidence>
<dbReference type="PANTHER" id="PTHR33540">
    <property type="entry name" value="TRNA THREONYLCARBAMOYLADENOSINE BIOSYNTHESIS PROTEIN TSAE"/>
    <property type="match status" value="1"/>
</dbReference>
<keyword evidence="7" id="KW-0547">Nucleotide-binding</keyword>
<evidence type="ECO:0000256" key="10">
    <source>
        <dbReference type="ARBA" id="ARBA00032441"/>
    </source>
</evidence>
<dbReference type="RefSeq" id="WP_281094469.1">
    <property type="nucleotide sequence ID" value="NZ_JARYZI010000006.1"/>
</dbReference>
<reference evidence="11 12" key="1">
    <citation type="submission" date="2023-04" db="EMBL/GenBank/DDBJ databases">
        <title>Fusibacter bizertensis strain WBS, isolated from littoral bottom sediments of the Arctic seas - biochemical and genomic analysis.</title>
        <authorList>
            <person name="Brioukhanov A.L."/>
        </authorList>
    </citation>
    <scope>NUCLEOTIDE SEQUENCE [LARGE SCALE GENOMIC DNA]</scope>
    <source>
        <strain evidence="11 12">WBS</strain>
    </source>
</reference>
<keyword evidence="6" id="KW-0479">Metal-binding</keyword>
<dbReference type="Proteomes" id="UP001158045">
    <property type="component" value="Unassembled WGS sequence"/>
</dbReference>
<dbReference type="NCBIfam" id="TIGR00150">
    <property type="entry name" value="T6A_YjeE"/>
    <property type="match status" value="1"/>
</dbReference>
<evidence type="ECO:0000256" key="9">
    <source>
        <dbReference type="ARBA" id="ARBA00022842"/>
    </source>
</evidence>
<dbReference type="PANTHER" id="PTHR33540:SF2">
    <property type="entry name" value="TRNA THREONYLCARBAMOYLADENOSINE BIOSYNTHESIS PROTEIN TSAE"/>
    <property type="match status" value="1"/>
</dbReference>
<keyword evidence="12" id="KW-1185">Reference proteome</keyword>
<accession>A0ABT6NDW2</accession>
<evidence type="ECO:0000256" key="8">
    <source>
        <dbReference type="ARBA" id="ARBA00022840"/>
    </source>
</evidence>
<dbReference type="Gene3D" id="3.40.50.300">
    <property type="entry name" value="P-loop containing nucleotide triphosphate hydrolases"/>
    <property type="match status" value="1"/>
</dbReference>
<comment type="subcellular location">
    <subcellularLocation>
        <location evidence="1">Cytoplasm</location>
    </subcellularLocation>
</comment>
<evidence type="ECO:0000256" key="3">
    <source>
        <dbReference type="ARBA" id="ARBA00019010"/>
    </source>
</evidence>
<keyword evidence="8" id="KW-0067">ATP-binding</keyword>
<comment type="caution">
    <text evidence="11">The sequence shown here is derived from an EMBL/GenBank/DDBJ whole genome shotgun (WGS) entry which is preliminary data.</text>
</comment>
<dbReference type="SUPFAM" id="SSF52540">
    <property type="entry name" value="P-loop containing nucleoside triphosphate hydrolases"/>
    <property type="match status" value="1"/>
</dbReference>
<evidence type="ECO:0000256" key="1">
    <source>
        <dbReference type="ARBA" id="ARBA00004496"/>
    </source>
</evidence>
<evidence type="ECO:0000256" key="4">
    <source>
        <dbReference type="ARBA" id="ARBA00022490"/>
    </source>
</evidence>
<evidence type="ECO:0000256" key="5">
    <source>
        <dbReference type="ARBA" id="ARBA00022694"/>
    </source>
</evidence>
<comment type="similarity">
    <text evidence="2">Belongs to the TsaE family.</text>
</comment>
<proteinExistence type="inferred from homology"/>
<keyword evidence="9" id="KW-0460">Magnesium</keyword>